<evidence type="ECO:0000256" key="1">
    <source>
        <dbReference type="SAM" id="MobiDB-lite"/>
    </source>
</evidence>
<feature type="region of interest" description="Disordered" evidence="1">
    <location>
        <begin position="1"/>
        <end position="42"/>
    </location>
</feature>
<sequence>MSASAAAASQSRTTPPDHANDIIGNRRLKPLPTPPSVFDTYTPYPRTNAYSLPNTIGTTPSRGMGSLSTRYTALVSSERHSSSMKSYIYMPASTVSSSDTFLPSKTRVIGERAQSRATAPLEGSGSQSYAQSYSRTLSRSREPSRSLESAVARLRHSEDPYLPDGTASSGQIFKDHVRVDLPSTYVTCDDSSRDYGRYHGAMYKVERPNTSGDES</sequence>
<dbReference type="AlphaFoldDB" id="A0A6A4GJD5"/>
<proteinExistence type="predicted"/>
<reference evidence="2" key="1">
    <citation type="journal article" date="2019" name="Environ. Microbiol.">
        <title>Fungal ecological strategies reflected in gene transcription - a case study of two litter decomposers.</title>
        <authorList>
            <person name="Barbi F."/>
            <person name="Kohler A."/>
            <person name="Barry K."/>
            <person name="Baskaran P."/>
            <person name="Daum C."/>
            <person name="Fauchery L."/>
            <person name="Ihrmark K."/>
            <person name="Kuo A."/>
            <person name="LaButti K."/>
            <person name="Lipzen A."/>
            <person name="Morin E."/>
            <person name="Grigoriev I.V."/>
            <person name="Henrissat B."/>
            <person name="Lindahl B."/>
            <person name="Martin F."/>
        </authorList>
    </citation>
    <scope>NUCLEOTIDE SEQUENCE</scope>
    <source>
        <strain evidence="2">JB14</strain>
    </source>
</reference>
<dbReference type="EMBL" id="ML769986">
    <property type="protein sequence ID" value="KAE9385433.1"/>
    <property type="molecule type" value="Genomic_DNA"/>
</dbReference>
<feature type="compositionally biased region" description="Low complexity" evidence="1">
    <location>
        <begin position="123"/>
        <end position="137"/>
    </location>
</feature>
<protein>
    <submittedName>
        <fullName evidence="2">Uncharacterized protein</fullName>
    </submittedName>
</protein>
<organism evidence="2 3">
    <name type="scientific">Gymnopus androsaceus JB14</name>
    <dbReference type="NCBI Taxonomy" id="1447944"/>
    <lineage>
        <taxon>Eukaryota</taxon>
        <taxon>Fungi</taxon>
        <taxon>Dikarya</taxon>
        <taxon>Basidiomycota</taxon>
        <taxon>Agaricomycotina</taxon>
        <taxon>Agaricomycetes</taxon>
        <taxon>Agaricomycetidae</taxon>
        <taxon>Agaricales</taxon>
        <taxon>Marasmiineae</taxon>
        <taxon>Omphalotaceae</taxon>
        <taxon>Gymnopus</taxon>
    </lineage>
</organism>
<dbReference type="Proteomes" id="UP000799118">
    <property type="component" value="Unassembled WGS sequence"/>
</dbReference>
<feature type="region of interest" description="Disordered" evidence="1">
    <location>
        <begin position="113"/>
        <end position="151"/>
    </location>
</feature>
<accession>A0A6A4GJD5</accession>
<gene>
    <name evidence="2" type="ORF">BT96DRAFT_1007047</name>
</gene>
<name>A0A6A4GJD5_9AGAR</name>
<evidence type="ECO:0000313" key="3">
    <source>
        <dbReference type="Proteomes" id="UP000799118"/>
    </source>
</evidence>
<evidence type="ECO:0000313" key="2">
    <source>
        <dbReference type="EMBL" id="KAE9385433.1"/>
    </source>
</evidence>
<keyword evidence="3" id="KW-1185">Reference proteome</keyword>